<dbReference type="InterPro" id="IPR021253">
    <property type="entry name" value="ZrgA-like"/>
</dbReference>
<sequence>MPISSSSLIRRLLAASGLALALATPAFAQHDHKAHAHGRIELDVAVDAQRISLRMESPLHDLLGFERAPRSVAERGRVTALAERLRAADKLFVLDPAGECQLADAMVEAPVLGLGAAAAPASAASTPAVAPDAEAHADLVLTANFDCRKAAAAQHVDVRLFDAFPGVRTVAAQVAGPRGQGLTMLRKAAARLPLAGK</sequence>
<feature type="signal peptide" evidence="1">
    <location>
        <begin position="1"/>
        <end position="28"/>
    </location>
</feature>
<protein>
    <submittedName>
        <fullName evidence="2">Uncharacterized protein DUF2796</fullName>
    </submittedName>
</protein>
<dbReference type="AlphaFoldDB" id="A0A368Y871"/>
<evidence type="ECO:0000313" key="2">
    <source>
        <dbReference type="EMBL" id="RCW75909.1"/>
    </source>
</evidence>
<dbReference type="EMBL" id="QPJK01000001">
    <property type="protein sequence ID" value="RCW75909.1"/>
    <property type="molecule type" value="Genomic_DNA"/>
</dbReference>
<reference evidence="2 3" key="1">
    <citation type="submission" date="2018-07" db="EMBL/GenBank/DDBJ databases">
        <title>Genomic Encyclopedia of Type Strains, Phase IV (KMG-IV): sequencing the most valuable type-strain genomes for metagenomic binning, comparative biology and taxonomic classification.</title>
        <authorList>
            <person name="Goeker M."/>
        </authorList>
    </citation>
    <scope>NUCLEOTIDE SEQUENCE [LARGE SCALE GENOMIC DNA]</scope>
    <source>
        <strain evidence="2 3">DSM 21634</strain>
    </source>
</reference>
<accession>A0A368Y871</accession>
<comment type="caution">
    <text evidence="2">The sequence shown here is derived from an EMBL/GenBank/DDBJ whole genome shotgun (WGS) entry which is preliminary data.</text>
</comment>
<proteinExistence type="predicted"/>
<dbReference type="Proteomes" id="UP000252884">
    <property type="component" value="Unassembled WGS sequence"/>
</dbReference>
<keyword evidence="3" id="KW-1185">Reference proteome</keyword>
<organism evidence="2 3">
    <name type="scientific">Pseudorhodoferax soli</name>
    <dbReference type="NCBI Taxonomy" id="545864"/>
    <lineage>
        <taxon>Bacteria</taxon>
        <taxon>Pseudomonadati</taxon>
        <taxon>Pseudomonadota</taxon>
        <taxon>Betaproteobacteria</taxon>
        <taxon>Burkholderiales</taxon>
        <taxon>Comamonadaceae</taxon>
    </lineage>
</organism>
<gene>
    <name evidence="2" type="ORF">DES41_101512</name>
</gene>
<dbReference type="RefSeq" id="WP_114465569.1">
    <property type="nucleotide sequence ID" value="NZ_QPJK01000001.1"/>
</dbReference>
<keyword evidence="1" id="KW-0732">Signal</keyword>
<dbReference type="OrthoDB" id="7346546at2"/>
<name>A0A368Y871_9BURK</name>
<dbReference type="Pfam" id="PF10986">
    <property type="entry name" value="ZrgA"/>
    <property type="match status" value="1"/>
</dbReference>
<evidence type="ECO:0000256" key="1">
    <source>
        <dbReference type="SAM" id="SignalP"/>
    </source>
</evidence>
<feature type="chain" id="PRO_5016754057" evidence="1">
    <location>
        <begin position="29"/>
        <end position="197"/>
    </location>
</feature>
<evidence type="ECO:0000313" key="3">
    <source>
        <dbReference type="Proteomes" id="UP000252884"/>
    </source>
</evidence>